<dbReference type="OrthoDB" id="2455398at2"/>
<accession>A0A285CQ76</accession>
<reference evidence="2 3" key="1">
    <citation type="submission" date="2017-08" db="EMBL/GenBank/DDBJ databases">
        <authorList>
            <person name="de Groot N.N."/>
        </authorList>
    </citation>
    <scope>NUCLEOTIDE SEQUENCE [LARGE SCALE GENOMIC DNA]</scope>
    <source>
        <strain evidence="2 3">JC228</strain>
    </source>
</reference>
<evidence type="ECO:0000313" key="2">
    <source>
        <dbReference type="EMBL" id="SNX69681.1"/>
    </source>
</evidence>
<keyword evidence="3" id="KW-1185">Reference proteome</keyword>
<keyword evidence="1" id="KW-0812">Transmembrane</keyword>
<sequence>MQYFVFVLIIGVIAYSLIKMFKRKNNKLPSNQYTPLDDIDNGVTKDYSNEPLKVETRYEERYEEVDKSLFLTNGAGLFKNNPHKYQHS</sequence>
<proteinExistence type="predicted"/>
<feature type="transmembrane region" description="Helical" evidence="1">
    <location>
        <begin position="6"/>
        <end position="21"/>
    </location>
</feature>
<evidence type="ECO:0008006" key="4">
    <source>
        <dbReference type="Google" id="ProtNLM"/>
    </source>
</evidence>
<keyword evidence="1" id="KW-0472">Membrane</keyword>
<evidence type="ECO:0000256" key="1">
    <source>
        <dbReference type="SAM" id="Phobius"/>
    </source>
</evidence>
<keyword evidence="1" id="KW-1133">Transmembrane helix</keyword>
<name>A0A285CQ76_9BACI</name>
<protein>
    <recommendedName>
        <fullName evidence="4">DUF3951 domain-containing protein</fullName>
    </recommendedName>
</protein>
<dbReference type="AlphaFoldDB" id="A0A285CQ76"/>
<dbReference type="EMBL" id="OAOP01000003">
    <property type="protein sequence ID" value="SNX69681.1"/>
    <property type="molecule type" value="Genomic_DNA"/>
</dbReference>
<dbReference type="RefSeq" id="WP_097158110.1">
    <property type="nucleotide sequence ID" value="NZ_JBEPMQ010000002.1"/>
</dbReference>
<dbReference type="Proteomes" id="UP000219546">
    <property type="component" value="Unassembled WGS sequence"/>
</dbReference>
<gene>
    <name evidence="2" type="ORF">SAMN05877753_103176</name>
</gene>
<organism evidence="2 3">
    <name type="scientific">Bacillus oleivorans</name>
    <dbReference type="NCBI Taxonomy" id="1448271"/>
    <lineage>
        <taxon>Bacteria</taxon>
        <taxon>Bacillati</taxon>
        <taxon>Bacillota</taxon>
        <taxon>Bacilli</taxon>
        <taxon>Bacillales</taxon>
        <taxon>Bacillaceae</taxon>
        <taxon>Bacillus</taxon>
    </lineage>
</organism>
<evidence type="ECO:0000313" key="3">
    <source>
        <dbReference type="Proteomes" id="UP000219546"/>
    </source>
</evidence>